<dbReference type="InterPro" id="IPR026881">
    <property type="entry name" value="WYL_dom"/>
</dbReference>
<keyword evidence="2" id="KW-0804">Transcription</keyword>
<dbReference type="PANTHER" id="PTHR34580:SF1">
    <property type="entry name" value="PROTEIN PAFC"/>
    <property type="match status" value="1"/>
</dbReference>
<evidence type="ECO:0000256" key="2">
    <source>
        <dbReference type="ARBA" id="ARBA00023163"/>
    </source>
</evidence>
<dbReference type="PROSITE" id="PS51000">
    <property type="entry name" value="HTH_DEOR_2"/>
    <property type="match status" value="1"/>
</dbReference>
<dbReference type="InterPro" id="IPR013196">
    <property type="entry name" value="HTH_11"/>
</dbReference>
<sequence length="305" mass="35601">MQKSRLFKILYILLEKGHVTASELAEEFEVSIRTIYRDIDSLSSAGIPIYCTQGKGGGISLINQYVLNKDILSENDQLTIISALQSMFAVLPQMENGLLLKLNALFKQNNPDWIQIDFSRWGNENVDNDKFNIIKSAILNRNIITFKYVSSYSKVSKRKVKPLRLCYKSHAWYLQTYCLEKDDFRTFKINRITQVETLSETFLPILPPPIEVTENANSYPYIKLRFRKEIAYRVYDEFNYSKIIEEDNGDIIVEANLPVDNWLYGYLLSFCGYVDIIEPIQLKNDFIRILKEISNHYINNNKIQE</sequence>
<dbReference type="InterPro" id="IPR001034">
    <property type="entry name" value="DeoR_HTH"/>
</dbReference>
<feature type="domain" description="HTH deoR-type" evidence="3">
    <location>
        <begin position="2"/>
        <end position="60"/>
    </location>
</feature>
<dbReference type="PANTHER" id="PTHR34580">
    <property type="match status" value="1"/>
</dbReference>
<dbReference type="InterPro" id="IPR028349">
    <property type="entry name" value="PafC-like"/>
</dbReference>
<gene>
    <name evidence="4" type="ORF">CTLFYP3_02747</name>
</gene>
<dbReference type="GO" id="GO:0003700">
    <property type="term" value="F:DNA-binding transcription factor activity"/>
    <property type="evidence" value="ECO:0007669"/>
    <property type="project" value="InterPro"/>
</dbReference>
<dbReference type="PROSITE" id="PS52050">
    <property type="entry name" value="WYL"/>
    <property type="match status" value="1"/>
</dbReference>
<dbReference type="InterPro" id="IPR051534">
    <property type="entry name" value="CBASS_pafABC_assoc_protein"/>
</dbReference>
<organism evidence="4">
    <name type="scientific">Clostridium tertium</name>
    <dbReference type="NCBI Taxonomy" id="1559"/>
    <lineage>
        <taxon>Bacteria</taxon>
        <taxon>Bacillati</taxon>
        <taxon>Bacillota</taxon>
        <taxon>Clostridia</taxon>
        <taxon>Eubacteriales</taxon>
        <taxon>Clostridiaceae</taxon>
        <taxon>Clostridium</taxon>
    </lineage>
</organism>
<accession>A0A6N3FLY2</accession>
<name>A0A6N3FLY2_9CLOT</name>
<dbReference type="Pfam" id="PF25583">
    <property type="entry name" value="WCX"/>
    <property type="match status" value="1"/>
</dbReference>
<evidence type="ECO:0000256" key="1">
    <source>
        <dbReference type="ARBA" id="ARBA00023015"/>
    </source>
</evidence>
<evidence type="ECO:0000313" key="4">
    <source>
        <dbReference type="EMBL" id="VYU53132.1"/>
    </source>
</evidence>
<reference evidence="4" key="1">
    <citation type="submission" date="2019-11" db="EMBL/GenBank/DDBJ databases">
        <authorList>
            <person name="Feng L."/>
        </authorList>
    </citation>
    <scope>NUCLEOTIDE SEQUENCE</scope>
    <source>
        <strain evidence="4">CTertiumLFYP3</strain>
    </source>
</reference>
<protein>
    <submittedName>
        <fullName evidence="4">HTH domain protein</fullName>
    </submittedName>
</protein>
<dbReference type="InterPro" id="IPR036388">
    <property type="entry name" value="WH-like_DNA-bd_sf"/>
</dbReference>
<dbReference type="Gene3D" id="1.10.10.10">
    <property type="entry name" value="Winged helix-like DNA-binding domain superfamily/Winged helix DNA-binding domain"/>
    <property type="match status" value="1"/>
</dbReference>
<keyword evidence="1" id="KW-0805">Transcription regulation</keyword>
<dbReference type="InterPro" id="IPR057727">
    <property type="entry name" value="WCX_dom"/>
</dbReference>
<evidence type="ECO:0000259" key="3">
    <source>
        <dbReference type="PROSITE" id="PS51000"/>
    </source>
</evidence>
<dbReference type="Pfam" id="PF08279">
    <property type="entry name" value="HTH_11"/>
    <property type="match status" value="1"/>
</dbReference>
<dbReference type="EMBL" id="CACRTO010000041">
    <property type="protein sequence ID" value="VYU53132.1"/>
    <property type="molecule type" value="Genomic_DNA"/>
</dbReference>
<dbReference type="Pfam" id="PF13280">
    <property type="entry name" value="WYL"/>
    <property type="match status" value="1"/>
</dbReference>
<dbReference type="PIRSF" id="PIRSF016838">
    <property type="entry name" value="PafC"/>
    <property type="match status" value="1"/>
</dbReference>
<dbReference type="InterPro" id="IPR036390">
    <property type="entry name" value="WH_DNA-bd_sf"/>
</dbReference>
<dbReference type="SUPFAM" id="SSF46785">
    <property type="entry name" value="Winged helix' DNA-binding domain"/>
    <property type="match status" value="1"/>
</dbReference>
<dbReference type="AlphaFoldDB" id="A0A6N3FLY2"/>
<proteinExistence type="predicted"/>